<feature type="transmembrane region" description="Helical" evidence="2">
    <location>
        <begin position="216"/>
        <end position="234"/>
    </location>
</feature>
<evidence type="ECO:0008006" key="5">
    <source>
        <dbReference type="Google" id="ProtNLM"/>
    </source>
</evidence>
<organism evidence="3 4">
    <name type="scientific">Prorocentrum cordatum</name>
    <dbReference type="NCBI Taxonomy" id="2364126"/>
    <lineage>
        <taxon>Eukaryota</taxon>
        <taxon>Sar</taxon>
        <taxon>Alveolata</taxon>
        <taxon>Dinophyceae</taxon>
        <taxon>Prorocentrales</taxon>
        <taxon>Prorocentraceae</taxon>
        <taxon>Prorocentrum</taxon>
    </lineage>
</organism>
<keyword evidence="2" id="KW-0812">Transmembrane</keyword>
<feature type="transmembrane region" description="Helical" evidence="2">
    <location>
        <begin position="83"/>
        <end position="105"/>
    </location>
</feature>
<feature type="transmembrane region" description="Helical" evidence="2">
    <location>
        <begin position="428"/>
        <end position="450"/>
    </location>
</feature>
<feature type="transmembrane region" description="Helical" evidence="2">
    <location>
        <begin position="738"/>
        <end position="759"/>
    </location>
</feature>
<feature type="transmembrane region" description="Helical" evidence="2">
    <location>
        <begin position="456"/>
        <end position="473"/>
    </location>
</feature>
<gene>
    <name evidence="3" type="ORF">PCOR1329_LOCUS84050</name>
</gene>
<feature type="transmembrane region" description="Helical" evidence="2">
    <location>
        <begin position="240"/>
        <end position="261"/>
    </location>
</feature>
<name>A0ABN9YAD9_9DINO</name>
<protein>
    <recommendedName>
        <fullName evidence="5">H(+)-exporting diphosphatase</fullName>
    </recommendedName>
</protein>
<evidence type="ECO:0000256" key="2">
    <source>
        <dbReference type="SAM" id="Phobius"/>
    </source>
</evidence>
<feature type="transmembrane region" description="Helical" evidence="2">
    <location>
        <begin position="771"/>
        <end position="796"/>
    </location>
</feature>
<feature type="transmembrane region" description="Helical" evidence="2">
    <location>
        <begin position="649"/>
        <end position="674"/>
    </location>
</feature>
<evidence type="ECO:0000256" key="1">
    <source>
        <dbReference type="SAM" id="MobiDB-lite"/>
    </source>
</evidence>
<feature type="transmembrane region" description="Helical" evidence="2">
    <location>
        <begin position="569"/>
        <end position="592"/>
    </location>
</feature>
<proteinExistence type="predicted"/>
<feature type="transmembrane region" description="Helical" evidence="2">
    <location>
        <begin position="37"/>
        <end position="54"/>
    </location>
</feature>
<feature type="transmembrane region" description="Helical" evidence="2">
    <location>
        <begin position="183"/>
        <end position="204"/>
    </location>
</feature>
<comment type="caution">
    <text evidence="3">The sequence shown here is derived from an EMBL/GenBank/DDBJ whole genome shotgun (WGS) entry which is preliminary data.</text>
</comment>
<accession>A0ABN9YAD9</accession>
<keyword evidence="2" id="KW-1133">Transmembrane helix</keyword>
<evidence type="ECO:0000313" key="4">
    <source>
        <dbReference type="Proteomes" id="UP001189429"/>
    </source>
</evidence>
<keyword evidence="4" id="KW-1185">Reference proteome</keyword>
<evidence type="ECO:0000313" key="3">
    <source>
        <dbReference type="EMBL" id="CAK0909696.1"/>
    </source>
</evidence>
<reference evidence="3" key="1">
    <citation type="submission" date="2023-10" db="EMBL/GenBank/DDBJ databases">
        <authorList>
            <person name="Chen Y."/>
            <person name="Shah S."/>
            <person name="Dougan E. K."/>
            <person name="Thang M."/>
            <person name="Chan C."/>
        </authorList>
    </citation>
    <scope>NUCLEOTIDE SEQUENCE [LARGE SCALE GENOMIC DNA]</scope>
</reference>
<feature type="transmembrane region" description="Helical" evidence="2">
    <location>
        <begin position="378"/>
        <end position="398"/>
    </location>
</feature>
<keyword evidence="2" id="KW-0472">Membrane</keyword>
<feature type="region of interest" description="Disordered" evidence="1">
    <location>
        <begin position="935"/>
        <end position="956"/>
    </location>
</feature>
<feature type="transmembrane region" description="Helical" evidence="2">
    <location>
        <begin position="604"/>
        <end position="637"/>
    </location>
</feature>
<sequence>MSLRVRGHVVQSLTAPLPGCTLINCCLRNVHAYMSMMATRFTIVVMLPLLAWGYRDSWKAYSTLEESAGSPVQAIVTQREPVAILPLVVFFALLLCLLAGGSFLVQKKTVSGQTRSQESASEGQQADDSTASDGHSVVNSVWCYCVMFLSVLIPDLAAVFVYSPVGLGPEIYDGVANTYSDSLGDRIVIVSVCWLIVMFVFDMFDSDTWGYGVKAVVRFLSFWILVALIFYGFTLKFVKYPTMPLMMCMLATVCLLAVRRARWSEATVALPHFYLAAGACYGTCATAMLVVWVGWIKSADGARDLWWSADTQRWLVNKYAEVYRVLAPGELALEPSPPELQEYCLHKTLIHTNLVSTSTQDLVASACERASAVVFAQWAGPLMILSCNLLGAGFCWMFSNTIANISTGSESAAVQNNKKAFATFLKRFLLTIVLSVAVMNASLYVSGAAAKLGSEMTVLACASLFVMVLWLTLEVDTQTLNDMKDATPLVKNVISILQSNWAKAIAVGGLNVMIPLVMALDKVRQQVRKNCTKNGTESGSDDQFMRSRSHSRFLESVDSWDWTDILCKVCVVAEVFVMLAVGSKATFIFFSYLNGEIEAAGLQMGTIFVMVWIIGMVMFLNPIVPGSAVYLFAGVVIGAQSQKEGSVGIWSGLVLACIAASAAKFVACLGQYALGYFMGKSVKVQQFVGVTKVGVLATEAVLKEEGFKLSKVCILVAGPDFPTSVLCGILRLDIPQMLLGTVPVIFVSIIPQTLVGVLLTKEGATEGMWSVIATVATGLAAACQAGATLVFAYGIMERVDASGEELLKTHRPEHDEVRKLVEKEAEYVKAYGEVSDWGQMGTPAHATLLVTVALFLLSGFIIALDAVAAEKICFREFYITDSIESRHDLGGLDGNVLSVVLAPWGWRALGLAAAALALHFGFGQWLAASARAALRGPGHSEPPEPSHSEPSGSAAD</sequence>
<feature type="transmembrane region" description="Helical" evidence="2">
    <location>
        <begin position="141"/>
        <end position="163"/>
    </location>
</feature>
<feature type="transmembrane region" description="Helical" evidence="2">
    <location>
        <begin position="273"/>
        <end position="296"/>
    </location>
</feature>
<dbReference type="EMBL" id="CAUYUJ010022243">
    <property type="protein sequence ID" value="CAK0909696.1"/>
    <property type="molecule type" value="Genomic_DNA"/>
</dbReference>
<dbReference type="Proteomes" id="UP001189429">
    <property type="component" value="Unassembled WGS sequence"/>
</dbReference>
<feature type="transmembrane region" description="Helical" evidence="2">
    <location>
        <begin position="846"/>
        <end position="868"/>
    </location>
</feature>